<protein>
    <submittedName>
        <fullName evidence="6">Electron transfer flavoprotein subunit alpha/FixB family protein</fullName>
    </submittedName>
</protein>
<evidence type="ECO:0000256" key="3">
    <source>
        <dbReference type="ARBA" id="ARBA00022827"/>
    </source>
</evidence>
<evidence type="ECO:0000313" key="7">
    <source>
        <dbReference type="Proteomes" id="UP000242972"/>
    </source>
</evidence>
<sequence length="325" mass="34178">MANKILVVLEQHEGKVRRIALEMLSLAQKLSAGNVVALTFGSQSGETQEILARYGADQIVALKEAAFDQYSSDGFADAVKQVVNAVGSDVLFFPATAWGKDLAPRTAGLLGAGLATDCTAIEAGQDGRLVATRPIYAGKAIATVVIDSPIQMFSLRPNIQPVVETNRAGQLEDVVVTTHSEAWRAKVTAVRAQGGETLELTEAEIIVSGGRGMKGPENFKLLDALAMELGAAVGSSRPVADEGWVPHSYHIGQTGKVVSPNVYFAIGISGAIQHLAGISGSKYIVAINSDPEAPIFKAANYGIVGNLFEVVPAVTEAVRKLKAEQ</sequence>
<evidence type="ECO:0000313" key="6">
    <source>
        <dbReference type="EMBL" id="PSR34829.1"/>
    </source>
</evidence>
<dbReference type="SMART" id="SM00893">
    <property type="entry name" value="ETF"/>
    <property type="match status" value="1"/>
</dbReference>
<dbReference type="Pfam" id="PF01012">
    <property type="entry name" value="ETF"/>
    <property type="match status" value="1"/>
</dbReference>
<dbReference type="PANTHER" id="PTHR43153">
    <property type="entry name" value="ELECTRON TRANSFER FLAVOPROTEIN ALPHA"/>
    <property type="match status" value="1"/>
</dbReference>
<dbReference type="AlphaFoldDB" id="A0A2T2XK15"/>
<keyword evidence="2" id="KW-0285">Flavoprotein</keyword>
<evidence type="ECO:0000256" key="4">
    <source>
        <dbReference type="PIRSR" id="PIRSR000089-1"/>
    </source>
</evidence>
<dbReference type="InterPro" id="IPR033947">
    <property type="entry name" value="ETF_alpha_N"/>
</dbReference>
<dbReference type="InterPro" id="IPR014730">
    <property type="entry name" value="ETF_a/b_N"/>
</dbReference>
<keyword evidence="3 4" id="KW-0274">FAD</keyword>
<comment type="cofactor">
    <cofactor evidence="4">
        <name>FAD</name>
        <dbReference type="ChEBI" id="CHEBI:57692"/>
    </cofactor>
    <text evidence="4">Binds 1 FAD per dimer.</text>
</comment>
<organism evidence="6 7">
    <name type="scientific">Sulfobacillus benefaciens</name>
    <dbReference type="NCBI Taxonomy" id="453960"/>
    <lineage>
        <taxon>Bacteria</taxon>
        <taxon>Bacillati</taxon>
        <taxon>Bacillota</taxon>
        <taxon>Clostridia</taxon>
        <taxon>Eubacteriales</taxon>
        <taxon>Clostridiales Family XVII. Incertae Sedis</taxon>
        <taxon>Sulfobacillus</taxon>
    </lineage>
</organism>
<dbReference type="SUPFAM" id="SSF52467">
    <property type="entry name" value="DHS-like NAD/FAD-binding domain"/>
    <property type="match status" value="1"/>
</dbReference>
<feature type="binding site" evidence="4">
    <location>
        <begin position="267"/>
        <end position="274"/>
    </location>
    <ligand>
        <name>FAD</name>
        <dbReference type="ChEBI" id="CHEBI:57692"/>
    </ligand>
</feature>
<dbReference type="EMBL" id="PXYW01000006">
    <property type="protein sequence ID" value="PSR34829.1"/>
    <property type="molecule type" value="Genomic_DNA"/>
</dbReference>
<comment type="similarity">
    <text evidence="1">Belongs to the ETF alpha-subunit/FixB family.</text>
</comment>
<dbReference type="CDD" id="cd01715">
    <property type="entry name" value="ETF_alpha"/>
    <property type="match status" value="1"/>
</dbReference>
<dbReference type="GO" id="GO:0033539">
    <property type="term" value="P:fatty acid beta-oxidation using acyl-CoA dehydrogenase"/>
    <property type="evidence" value="ECO:0007669"/>
    <property type="project" value="TreeGrafter"/>
</dbReference>
<reference evidence="6 7" key="1">
    <citation type="journal article" date="2014" name="BMC Genomics">
        <title>Comparison of environmental and isolate Sulfobacillus genomes reveals diverse carbon, sulfur, nitrogen, and hydrogen metabolisms.</title>
        <authorList>
            <person name="Justice N.B."/>
            <person name="Norman A."/>
            <person name="Brown C.T."/>
            <person name="Singh A."/>
            <person name="Thomas B.C."/>
            <person name="Banfield J.F."/>
        </authorList>
    </citation>
    <scope>NUCLEOTIDE SEQUENCE [LARGE SCALE GENOMIC DNA]</scope>
    <source>
        <strain evidence="6">AMDSBA4</strain>
    </source>
</reference>
<feature type="binding site" evidence="4">
    <location>
        <position position="211"/>
    </location>
    <ligand>
        <name>FAD</name>
        <dbReference type="ChEBI" id="CHEBI:57692"/>
    </ligand>
</feature>
<dbReference type="InterPro" id="IPR014731">
    <property type="entry name" value="ETF_asu_C"/>
</dbReference>
<dbReference type="SUPFAM" id="SSF52402">
    <property type="entry name" value="Adenine nucleotide alpha hydrolases-like"/>
    <property type="match status" value="1"/>
</dbReference>
<name>A0A2T2XK15_9FIRM</name>
<feature type="domain" description="Electron transfer flavoprotein alpha/beta-subunit N-terminal" evidence="5">
    <location>
        <begin position="5"/>
        <end position="187"/>
    </location>
</feature>
<dbReference type="GO" id="GO:0009055">
    <property type="term" value="F:electron transfer activity"/>
    <property type="evidence" value="ECO:0007669"/>
    <property type="project" value="InterPro"/>
</dbReference>
<comment type="caution">
    <text evidence="6">The sequence shown here is derived from an EMBL/GenBank/DDBJ whole genome shotgun (WGS) entry which is preliminary data.</text>
</comment>
<dbReference type="Proteomes" id="UP000242972">
    <property type="component" value="Unassembled WGS sequence"/>
</dbReference>
<dbReference type="InterPro" id="IPR001308">
    <property type="entry name" value="ETF_a/FixB"/>
</dbReference>
<proteinExistence type="inferred from homology"/>
<dbReference type="InterPro" id="IPR014729">
    <property type="entry name" value="Rossmann-like_a/b/a_fold"/>
</dbReference>
<dbReference type="Pfam" id="PF00766">
    <property type="entry name" value="ETF_alpha"/>
    <property type="match status" value="1"/>
</dbReference>
<accession>A0A2T2XK15</accession>
<dbReference type="InterPro" id="IPR029035">
    <property type="entry name" value="DHS-like_NAD/FAD-binding_dom"/>
</dbReference>
<dbReference type="GO" id="GO:0050660">
    <property type="term" value="F:flavin adenine dinucleotide binding"/>
    <property type="evidence" value="ECO:0007669"/>
    <property type="project" value="InterPro"/>
</dbReference>
<feature type="binding site" evidence="4">
    <location>
        <position position="288"/>
    </location>
    <ligand>
        <name>FAD</name>
        <dbReference type="ChEBI" id="CHEBI:57692"/>
    </ligand>
</feature>
<dbReference type="PANTHER" id="PTHR43153:SF1">
    <property type="entry name" value="ELECTRON TRANSFER FLAVOPROTEIN SUBUNIT ALPHA, MITOCHONDRIAL"/>
    <property type="match status" value="1"/>
</dbReference>
<dbReference type="Gene3D" id="3.40.50.1220">
    <property type="entry name" value="TPP-binding domain"/>
    <property type="match status" value="1"/>
</dbReference>
<dbReference type="FunFam" id="3.40.50.1220:FF:000001">
    <property type="entry name" value="Electron transfer flavoprotein, alpha subunit"/>
    <property type="match status" value="1"/>
</dbReference>
<dbReference type="Gene3D" id="3.40.50.620">
    <property type="entry name" value="HUPs"/>
    <property type="match status" value="1"/>
</dbReference>
<evidence type="ECO:0000256" key="2">
    <source>
        <dbReference type="ARBA" id="ARBA00022630"/>
    </source>
</evidence>
<evidence type="ECO:0000259" key="5">
    <source>
        <dbReference type="SMART" id="SM00893"/>
    </source>
</evidence>
<feature type="binding site" evidence="4">
    <location>
        <begin position="236"/>
        <end position="237"/>
    </location>
    <ligand>
        <name>FAD</name>
        <dbReference type="ChEBI" id="CHEBI:57692"/>
    </ligand>
</feature>
<evidence type="ECO:0000256" key="1">
    <source>
        <dbReference type="ARBA" id="ARBA00005817"/>
    </source>
</evidence>
<dbReference type="PIRSF" id="PIRSF000089">
    <property type="entry name" value="Electra_flavoP_a"/>
    <property type="match status" value="1"/>
</dbReference>
<gene>
    <name evidence="6" type="ORF">C7B46_03725</name>
</gene>